<keyword evidence="2" id="KW-1185">Reference proteome</keyword>
<dbReference type="EMBL" id="CP042913">
    <property type="protein sequence ID" value="QEG35255.1"/>
    <property type="molecule type" value="Genomic_DNA"/>
</dbReference>
<accession>A0A5B9QCD7</accession>
<name>A0A5B9QCD7_9BACT</name>
<gene>
    <name evidence="1" type="ORF">Pr1d_25500</name>
</gene>
<evidence type="ECO:0000313" key="1">
    <source>
        <dbReference type="EMBL" id="QEG35255.1"/>
    </source>
</evidence>
<proteinExistence type="predicted"/>
<dbReference type="KEGG" id="bgok:Pr1d_25500"/>
<protein>
    <submittedName>
        <fullName evidence="1">Uncharacterized protein</fullName>
    </submittedName>
</protein>
<reference evidence="1 2" key="1">
    <citation type="submission" date="2019-08" db="EMBL/GenBank/DDBJ databases">
        <title>Deep-cultivation of Planctomycetes and their phenomic and genomic characterization uncovers novel biology.</title>
        <authorList>
            <person name="Wiegand S."/>
            <person name="Jogler M."/>
            <person name="Boedeker C."/>
            <person name="Pinto D."/>
            <person name="Vollmers J."/>
            <person name="Rivas-Marin E."/>
            <person name="Kohn T."/>
            <person name="Peeters S.H."/>
            <person name="Heuer A."/>
            <person name="Rast P."/>
            <person name="Oberbeckmann S."/>
            <person name="Bunk B."/>
            <person name="Jeske O."/>
            <person name="Meyerdierks A."/>
            <person name="Storesund J.E."/>
            <person name="Kallscheuer N."/>
            <person name="Luecker S."/>
            <person name="Lage O.M."/>
            <person name="Pohl T."/>
            <person name="Merkel B.J."/>
            <person name="Hornburger P."/>
            <person name="Mueller R.-W."/>
            <person name="Bruemmer F."/>
            <person name="Labrenz M."/>
            <person name="Spormann A.M."/>
            <person name="Op den Camp H."/>
            <person name="Overmann J."/>
            <person name="Amann R."/>
            <person name="Jetten M.S.M."/>
            <person name="Mascher T."/>
            <person name="Medema M.H."/>
            <person name="Devos D.P."/>
            <person name="Kaster A.-K."/>
            <person name="Ovreas L."/>
            <person name="Rohde M."/>
            <person name="Galperin M.Y."/>
            <person name="Jogler C."/>
        </authorList>
    </citation>
    <scope>NUCLEOTIDE SEQUENCE [LARGE SCALE GENOMIC DNA]</scope>
    <source>
        <strain evidence="1 2">Pr1d</strain>
    </source>
</reference>
<organism evidence="1 2">
    <name type="scientific">Bythopirellula goksoeyrii</name>
    <dbReference type="NCBI Taxonomy" id="1400387"/>
    <lineage>
        <taxon>Bacteria</taxon>
        <taxon>Pseudomonadati</taxon>
        <taxon>Planctomycetota</taxon>
        <taxon>Planctomycetia</taxon>
        <taxon>Pirellulales</taxon>
        <taxon>Lacipirellulaceae</taxon>
        <taxon>Bythopirellula</taxon>
    </lineage>
</organism>
<dbReference type="RefSeq" id="WP_148073789.1">
    <property type="nucleotide sequence ID" value="NZ_CP042913.1"/>
</dbReference>
<dbReference type="AlphaFoldDB" id="A0A5B9QCD7"/>
<sequence>MHNSTNTNLAISQLKSTSASELIAHCDFLEQGIFVCRNCKHWIPGQLEESLLGWLKTQGMTKTELEAKLRELSSLLKLAAEVHECESAGTFGRLRWTPWNKLLTDLAVSKAAAELRAKLASEVLDIGIPAGARPIIWSRPMSKKDAAKLLGCPHTKKADWLNSCINSGLYRIRSINRQSIQFDMETVPAELREKFQLMPN</sequence>
<dbReference type="Proteomes" id="UP000323917">
    <property type="component" value="Chromosome"/>
</dbReference>
<evidence type="ECO:0000313" key="2">
    <source>
        <dbReference type="Proteomes" id="UP000323917"/>
    </source>
</evidence>